<reference evidence="10" key="1">
    <citation type="submission" date="2017-12" db="EMBL/GenBank/DDBJ databases">
        <authorList>
            <consortium name="DOE Joint Genome Institute"/>
            <person name="Mondo S.J."/>
            <person name="Kjaerbolling I."/>
            <person name="Vesth T.C."/>
            <person name="Frisvad J.C."/>
            <person name="Nybo J.L."/>
            <person name="Theobald S."/>
            <person name="Kuo A."/>
            <person name="Bowyer P."/>
            <person name="Matsuda Y."/>
            <person name="Lyhne E.K."/>
            <person name="Kogle M.E."/>
            <person name="Clum A."/>
            <person name="Lipzen A."/>
            <person name="Salamov A."/>
            <person name="Ngan C.Y."/>
            <person name="Daum C."/>
            <person name="Chiniquy J."/>
            <person name="Barry K."/>
            <person name="LaButti K."/>
            <person name="Haridas S."/>
            <person name="Simmons B.A."/>
            <person name="Magnuson J.K."/>
            <person name="Mortensen U.H."/>
            <person name="Larsen T.O."/>
            <person name="Grigoriev I.V."/>
            <person name="Baker S.E."/>
            <person name="Andersen M.R."/>
            <person name="Nordberg H.P."/>
            <person name="Cantor M.N."/>
            <person name="Hua S.X."/>
        </authorList>
    </citation>
    <scope>NUCLEOTIDE SEQUENCE [LARGE SCALE GENOMIC DNA]</scope>
    <source>
        <strain evidence="10">IBT 19404</strain>
    </source>
</reference>
<feature type="domain" description="Zn(2)-C6 fungal-type" evidence="8">
    <location>
        <begin position="23"/>
        <end position="53"/>
    </location>
</feature>
<dbReference type="InterPro" id="IPR036864">
    <property type="entry name" value="Zn2-C6_fun-type_DNA-bd_sf"/>
</dbReference>
<keyword evidence="7" id="KW-1133">Transmembrane helix</keyword>
<keyword evidence="1" id="KW-0479">Metal-binding</keyword>
<protein>
    <submittedName>
        <fullName evidence="9">Fungal-specific transcription factor domain-domain-containing protein</fullName>
    </submittedName>
</protein>
<dbReference type="GO" id="GO:0000435">
    <property type="term" value="P:positive regulation of transcription from RNA polymerase II promoter by galactose"/>
    <property type="evidence" value="ECO:0007669"/>
    <property type="project" value="TreeGrafter"/>
</dbReference>
<evidence type="ECO:0000256" key="7">
    <source>
        <dbReference type="SAM" id="Phobius"/>
    </source>
</evidence>
<dbReference type="Gene3D" id="4.10.240.10">
    <property type="entry name" value="Zn(2)-C6 fungal-type DNA-binding domain"/>
    <property type="match status" value="1"/>
</dbReference>
<dbReference type="GO" id="GO:0000981">
    <property type="term" value="F:DNA-binding transcription factor activity, RNA polymerase II-specific"/>
    <property type="evidence" value="ECO:0007669"/>
    <property type="project" value="InterPro"/>
</dbReference>
<gene>
    <name evidence="9" type="ORF">BDW42DRAFT_186650</name>
</gene>
<keyword evidence="4" id="KW-0804">Transcription</keyword>
<dbReference type="SMART" id="SM00906">
    <property type="entry name" value="Fungal_trans"/>
    <property type="match status" value="1"/>
</dbReference>
<keyword evidence="10" id="KW-1185">Reference proteome</keyword>
<keyword evidence="5" id="KW-0539">Nucleus</keyword>
<dbReference type="PROSITE" id="PS00463">
    <property type="entry name" value="ZN2_CY6_FUNGAL_1"/>
    <property type="match status" value="1"/>
</dbReference>
<evidence type="ECO:0000313" key="9">
    <source>
        <dbReference type="EMBL" id="PLN79607.1"/>
    </source>
</evidence>
<keyword evidence="2" id="KW-0805">Transcription regulation</keyword>
<dbReference type="InterPro" id="IPR051127">
    <property type="entry name" value="Fungal_SecMet_Regulators"/>
</dbReference>
<organism evidence="9 10">
    <name type="scientific">Aspergillus taichungensis</name>
    <dbReference type="NCBI Taxonomy" id="482145"/>
    <lineage>
        <taxon>Eukaryota</taxon>
        <taxon>Fungi</taxon>
        <taxon>Dikarya</taxon>
        <taxon>Ascomycota</taxon>
        <taxon>Pezizomycotina</taxon>
        <taxon>Eurotiomycetes</taxon>
        <taxon>Eurotiomycetidae</taxon>
        <taxon>Eurotiales</taxon>
        <taxon>Aspergillaceae</taxon>
        <taxon>Aspergillus</taxon>
        <taxon>Aspergillus subgen. Circumdati</taxon>
    </lineage>
</organism>
<feature type="transmembrane region" description="Helical" evidence="7">
    <location>
        <begin position="584"/>
        <end position="605"/>
    </location>
</feature>
<dbReference type="Pfam" id="PF00172">
    <property type="entry name" value="Zn_clus"/>
    <property type="match status" value="1"/>
</dbReference>
<evidence type="ECO:0000256" key="2">
    <source>
        <dbReference type="ARBA" id="ARBA00023015"/>
    </source>
</evidence>
<keyword evidence="7" id="KW-0472">Membrane</keyword>
<dbReference type="OrthoDB" id="3364175at2759"/>
<dbReference type="PANTHER" id="PTHR47424:SF3">
    <property type="entry name" value="REGULATORY PROTEIN GAL4"/>
    <property type="match status" value="1"/>
</dbReference>
<evidence type="ECO:0000256" key="6">
    <source>
        <dbReference type="SAM" id="MobiDB-lite"/>
    </source>
</evidence>
<dbReference type="Proteomes" id="UP000235023">
    <property type="component" value="Unassembled WGS sequence"/>
</dbReference>
<evidence type="ECO:0000313" key="10">
    <source>
        <dbReference type="Proteomes" id="UP000235023"/>
    </source>
</evidence>
<sequence length="705" mass="78175">MNNPSTNRSPDAHPVKRRRVALACDPCRTRKSRCDGNRPKCSLCSDLGFDCCYTPSSTATNVIVQKDYLSGLEGRVKALENSLLAVRNDLSGLSCRVDQGHHLKNGHDEDHPPGAAIPDLAGTEDSVDGMGTVKLVEEEDSGFFGPSSNVAFLRHLTRGIVNSGTLSGGLANTVLKMGVYEGGFVNASRPPSPRLRQNDRSSKRGEENSIFAVPPQAETLELIHRFFSDTGLLFPYIYAPAFLETYHQMARENFGKVRRTWLGLLNMVLAMSTITTSPGMSDADARIAESDVFYQRGLGLCGSEILRGTTLEVVQFLLLMGQYLQGTQKSVQAWTIHGLAVKAALQLGLHSRDASRAFSPIEQETRKRTWYGCVVLDRTLSMTFGRPAAIPDSYVKLELPASHPDLDTSAVIESETSSLSLSFFNASIELYKQMWTILDLLYGQNLGCDISPSVSQTVSQVFAIEQHLFTWEKGLPDSLRLIDITGLRNATQEPSSNTAHFSWKFRTILTLRHLNLRVLLHRPILVKFIDACGGLQPDPQELKLLQQMGPNSLRVCADCAMEIIDIVYDIVYGPEWRRRLLGAWWFSLYYTFNAAFVILGLFWVCRNETVTGQSMAALVDRAQSYPCRAIAALLKLDGGNRMVDRCRVYLEHFKKAISDPSFAPNSGLYSTVSLVPPSEFNFSPLGMEFGEFMADGDLLALLNRE</sequence>
<dbReference type="CDD" id="cd00067">
    <property type="entry name" value="GAL4"/>
    <property type="match status" value="1"/>
</dbReference>
<evidence type="ECO:0000256" key="5">
    <source>
        <dbReference type="ARBA" id="ARBA00023242"/>
    </source>
</evidence>
<keyword evidence="7" id="KW-0812">Transmembrane</keyword>
<evidence type="ECO:0000256" key="4">
    <source>
        <dbReference type="ARBA" id="ARBA00023163"/>
    </source>
</evidence>
<dbReference type="SMART" id="SM00066">
    <property type="entry name" value="GAL4"/>
    <property type="match status" value="1"/>
</dbReference>
<dbReference type="PANTHER" id="PTHR47424">
    <property type="entry name" value="REGULATORY PROTEIN GAL4"/>
    <property type="match status" value="1"/>
</dbReference>
<evidence type="ECO:0000256" key="1">
    <source>
        <dbReference type="ARBA" id="ARBA00022723"/>
    </source>
</evidence>
<proteinExistence type="predicted"/>
<dbReference type="InterPro" id="IPR007219">
    <property type="entry name" value="XnlR_reg_dom"/>
</dbReference>
<feature type="region of interest" description="Disordered" evidence="6">
    <location>
        <begin position="186"/>
        <end position="208"/>
    </location>
</feature>
<accession>A0A2J5HR05</accession>
<dbReference type="SUPFAM" id="SSF57701">
    <property type="entry name" value="Zn2/Cys6 DNA-binding domain"/>
    <property type="match status" value="1"/>
</dbReference>
<evidence type="ECO:0000256" key="3">
    <source>
        <dbReference type="ARBA" id="ARBA00023125"/>
    </source>
</evidence>
<dbReference type="Pfam" id="PF04082">
    <property type="entry name" value="Fungal_trans"/>
    <property type="match status" value="1"/>
</dbReference>
<dbReference type="CDD" id="cd12148">
    <property type="entry name" value="fungal_TF_MHR"/>
    <property type="match status" value="1"/>
</dbReference>
<dbReference type="AlphaFoldDB" id="A0A2J5HR05"/>
<keyword evidence="3" id="KW-0238">DNA-binding</keyword>
<dbReference type="GO" id="GO:0005634">
    <property type="term" value="C:nucleus"/>
    <property type="evidence" value="ECO:0007669"/>
    <property type="project" value="TreeGrafter"/>
</dbReference>
<dbReference type="GO" id="GO:0008270">
    <property type="term" value="F:zinc ion binding"/>
    <property type="evidence" value="ECO:0007669"/>
    <property type="project" value="InterPro"/>
</dbReference>
<dbReference type="PROSITE" id="PS50048">
    <property type="entry name" value="ZN2_CY6_FUNGAL_2"/>
    <property type="match status" value="1"/>
</dbReference>
<dbReference type="GO" id="GO:0006351">
    <property type="term" value="P:DNA-templated transcription"/>
    <property type="evidence" value="ECO:0007669"/>
    <property type="project" value="InterPro"/>
</dbReference>
<name>A0A2J5HR05_9EURO</name>
<evidence type="ECO:0000259" key="8">
    <source>
        <dbReference type="PROSITE" id="PS50048"/>
    </source>
</evidence>
<dbReference type="InterPro" id="IPR001138">
    <property type="entry name" value="Zn2Cys6_DnaBD"/>
</dbReference>
<feature type="compositionally biased region" description="Basic and acidic residues" evidence="6">
    <location>
        <begin position="196"/>
        <end position="207"/>
    </location>
</feature>
<dbReference type="GO" id="GO:0000978">
    <property type="term" value="F:RNA polymerase II cis-regulatory region sequence-specific DNA binding"/>
    <property type="evidence" value="ECO:0007669"/>
    <property type="project" value="TreeGrafter"/>
</dbReference>
<dbReference type="EMBL" id="KZ559558">
    <property type="protein sequence ID" value="PLN79607.1"/>
    <property type="molecule type" value="Genomic_DNA"/>
</dbReference>